<evidence type="ECO:0000313" key="1">
    <source>
        <dbReference type="EMBL" id="SFS88229.1"/>
    </source>
</evidence>
<sequence length="171" mass="20441">MSTYEIGYNDIQKAIQIINEVPRHLEEISNYKVNLNKYIDDINFIEWCYSYLQKNKMDYISIYYVLIIPNNTKEKSIYIKTLLNLHYIEDDKEKFKYIHILNKIKKAWQTKCFRDEAKTKHKYHLPITQKAKDNLKKLAAFKKLTEGALLSELIGEAFLKEMCDENGKIIY</sequence>
<gene>
    <name evidence="1" type="ORF">SAMN05444586_10111</name>
</gene>
<name>A0A1I6TGA5_9GAMM</name>
<protein>
    <submittedName>
        <fullName evidence="1">Uncharacterized protein</fullName>
    </submittedName>
</protein>
<dbReference type="AlphaFoldDB" id="A0A1I6TGA5"/>
<evidence type="ECO:0000313" key="2">
    <source>
        <dbReference type="Proteomes" id="UP000182827"/>
    </source>
</evidence>
<proteinExistence type="predicted"/>
<dbReference type="Proteomes" id="UP000182827">
    <property type="component" value="Unassembled WGS sequence"/>
</dbReference>
<dbReference type="RefSeq" id="WP_074945939.1">
    <property type="nucleotide sequence ID" value="NZ_FOZU01000011.1"/>
</dbReference>
<dbReference type="EMBL" id="FOZU01000011">
    <property type="protein sequence ID" value="SFS88229.1"/>
    <property type="molecule type" value="Genomic_DNA"/>
</dbReference>
<organism evidence="1 2">
    <name type="scientific">Acinetobacter bohemicus</name>
    <dbReference type="NCBI Taxonomy" id="1435036"/>
    <lineage>
        <taxon>Bacteria</taxon>
        <taxon>Pseudomonadati</taxon>
        <taxon>Pseudomonadota</taxon>
        <taxon>Gammaproteobacteria</taxon>
        <taxon>Moraxellales</taxon>
        <taxon>Moraxellaceae</taxon>
        <taxon>Acinetobacter</taxon>
    </lineage>
</organism>
<reference evidence="2" key="1">
    <citation type="submission" date="2016-10" db="EMBL/GenBank/DDBJ databases">
        <authorList>
            <person name="Varghese N."/>
            <person name="Submissions S."/>
        </authorList>
    </citation>
    <scope>NUCLEOTIDE SEQUENCE [LARGE SCALE GENOMIC DNA]</scope>
    <source>
        <strain evidence="2">ANC 5076</strain>
    </source>
</reference>
<keyword evidence="2" id="KW-1185">Reference proteome</keyword>
<accession>A0A1I6TGA5</accession>